<dbReference type="EMBL" id="FNZH01000002">
    <property type="protein sequence ID" value="SEJ16481.1"/>
    <property type="molecule type" value="Genomic_DNA"/>
</dbReference>
<protein>
    <submittedName>
        <fullName evidence="1">Uncharacterized protein</fullName>
    </submittedName>
</protein>
<sequence>MQYFSSQNEKKIFPNFVYMKNHRGEILRKKLDEYAKEHAVSILAIAKKASYHPSSAYRHFEKDDLSFDIIHKYGRAIGHDFSKEFPEMLTEYGFSLEEKEIYSSSDLAKCIKEKELWQKKYIELLEEHNKLLLGKLEQKNG</sequence>
<organism evidence="1 2">
    <name type="scientific">Cyclobacterium xiamenense</name>
    <dbReference type="NCBI Taxonomy" id="1297121"/>
    <lineage>
        <taxon>Bacteria</taxon>
        <taxon>Pseudomonadati</taxon>
        <taxon>Bacteroidota</taxon>
        <taxon>Cytophagia</taxon>
        <taxon>Cytophagales</taxon>
        <taxon>Cyclobacteriaceae</taxon>
        <taxon>Cyclobacterium</taxon>
    </lineage>
</organism>
<accession>A0A1H6WHH0</accession>
<dbReference type="STRING" id="1416801.SAMN05192553_102713"/>
<dbReference type="Proteomes" id="UP000199403">
    <property type="component" value="Unassembled WGS sequence"/>
</dbReference>
<name>A0A1H6WHH0_9BACT</name>
<gene>
    <name evidence="1" type="ORF">SAMN05192553_102713</name>
</gene>
<dbReference type="Gene3D" id="1.10.357.10">
    <property type="entry name" value="Tetracycline Repressor, domain 2"/>
    <property type="match status" value="1"/>
</dbReference>
<keyword evidence="2" id="KW-1185">Reference proteome</keyword>
<reference evidence="2" key="1">
    <citation type="submission" date="2016-10" db="EMBL/GenBank/DDBJ databases">
        <authorList>
            <person name="Varghese N."/>
            <person name="Submissions S."/>
        </authorList>
    </citation>
    <scope>NUCLEOTIDE SEQUENCE [LARGE SCALE GENOMIC DNA]</scope>
    <source>
        <strain evidence="2">IBRC-M 10761</strain>
    </source>
</reference>
<evidence type="ECO:0000313" key="2">
    <source>
        <dbReference type="Proteomes" id="UP000199403"/>
    </source>
</evidence>
<proteinExistence type="predicted"/>
<evidence type="ECO:0000313" key="1">
    <source>
        <dbReference type="EMBL" id="SEJ16481.1"/>
    </source>
</evidence>
<dbReference type="AlphaFoldDB" id="A0A1H6WHH0"/>